<evidence type="ECO:0000313" key="2">
    <source>
        <dbReference type="EMBL" id="PHY95415.1"/>
    </source>
</evidence>
<name>A0A2G4RI51_9PROT</name>
<dbReference type="EMBL" id="PEBQ01000009">
    <property type="protein sequence ID" value="PHY95415.1"/>
    <property type="molecule type" value="Genomic_DNA"/>
</dbReference>
<protein>
    <submittedName>
        <fullName evidence="2">Uncharacterized protein</fullName>
    </submittedName>
</protein>
<evidence type="ECO:0000256" key="1">
    <source>
        <dbReference type="SAM" id="MobiDB-lite"/>
    </source>
</evidence>
<feature type="compositionally biased region" description="Basic and acidic residues" evidence="1">
    <location>
        <begin position="187"/>
        <end position="197"/>
    </location>
</feature>
<reference evidence="2 3" key="1">
    <citation type="submission" date="2017-10" db="EMBL/GenBank/DDBJ databases">
        <title>Genomic analysis of the genus Acetobacter.</title>
        <authorList>
            <person name="Kim K.H."/>
            <person name="Chun B.H."/>
            <person name="Son A.R."/>
            <person name="Jeon C.O."/>
        </authorList>
    </citation>
    <scope>NUCLEOTIDE SEQUENCE [LARGE SCALE GENOMIC DNA]</scope>
    <source>
        <strain evidence="2 3">LHT 2458</strain>
    </source>
</reference>
<feature type="compositionally biased region" description="Acidic residues" evidence="1">
    <location>
        <begin position="198"/>
        <end position="208"/>
    </location>
</feature>
<comment type="caution">
    <text evidence="2">The sequence shown here is derived from an EMBL/GenBank/DDBJ whole genome shotgun (WGS) entry which is preliminary data.</text>
</comment>
<dbReference type="Proteomes" id="UP000228751">
    <property type="component" value="Unassembled WGS sequence"/>
</dbReference>
<feature type="region of interest" description="Disordered" evidence="1">
    <location>
        <begin position="187"/>
        <end position="208"/>
    </location>
</feature>
<dbReference type="AlphaFoldDB" id="A0A2G4RI51"/>
<accession>A0A2G4RI51</accession>
<proteinExistence type="predicted"/>
<gene>
    <name evidence="2" type="ORF">CSR02_01060</name>
</gene>
<sequence length="208" mass="23922">MTAQMPNKPSRISQKIWDEVFPFDREAVLKIASRYFIMGIPPNEAFIKASDDLKDITFMSGKEYKAYSVIGPMMGCDIKLLPTPHVRAVCEAVFNTARSFWSEIMDAANPVHAAFQHRLWWAPEGGCLVCGYSAKEDKDYLRYSRLDGKKDYVHKRCEHDFKVIGKAFCDLVIQECLAIKANNESERPIEDHSSHTEDDWDDGYWQDD</sequence>
<evidence type="ECO:0000313" key="3">
    <source>
        <dbReference type="Proteomes" id="UP000228751"/>
    </source>
</evidence>
<keyword evidence="3" id="KW-1185">Reference proteome</keyword>
<organism evidence="2 3">
    <name type="scientific">Acetobacter pomorum</name>
    <dbReference type="NCBI Taxonomy" id="65959"/>
    <lineage>
        <taxon>Bacteria</taxon>
        <taxon>Pseudomonadati</taxon>
        <taxon>Pseudomonadota</taxon>
        <taxon>Alphaproteobacteria</taxon>
        <taxon>Acetobacterales</taxon>
        <taxon>Acetobacteraceae</taxon>
        <taxon>Acetobacter</taxon>
    </lineage>
</organism>